<keyword evidence="5 7" id="KW-0687">Ribonucleoprotein</keyword>
<dbReference type="InterPro" id="IPR001063">
    <property type="entry name" value="Ribosomal_uL22"/>
</dbReference>
<evidence type="ECO:0000313" key="11">
    <source>
        <dbReference type="EMBL" id="TYB31337.1"/>
    </source>
</evidence>
<dbReference type="InterPro" id="IPR018260">
    <property type="entry name" value="Ribosomal_uL22_CS"/>
</dbReference>
<gene>
    <name evidence="7" type="primary">rplV</name>
    <name evidence="11" type="ORF">FXF47_04850</name>
</gene>
<evidence type="ECO:0000256" key="6">
    <source>
        <dbReference type="ARBA" id="ARBA00035207"/>
    </source>
</evidence>
<evidence type="ECO:0000256" key="9">
    <source>
        <dbReference type="RuleBase" id="RU004006"/>
    </source>
</evidence>
<keyword evidence="12" id="KW-1185">Reference proteome</keyword>
<proteinExistence type="inferred from homology"/>
<dbReference type="GO" id="GO:0022625">
    <property type="term" value="C:cytosolic large ribosomal subunit"/>
    <property type="evidence" value="ECO:0007669"/>
    <property type="project" value="TreeGrafter"/>
</dbReference>
<dbReference type="GO" id="GO:0003735">
    <property type="term" value="F:structural constituent of ribosome"/>
    <property type="evidence" value="ECO:0007669"/>
    <property type="project" value="InterPro"/>
</dbReference>
<dbReference type="NCBIfam" id="TIGR01044">
    <property type="entry name" value="rplV_bact"/>
    <property type="match status" value="1"/>
</dbReference>
<dbReference type="InterPro" id="IPR036394">
    <property type="entry name" value="Ribosomal_uL22_sf"/>
</dbReference>
<dbReference type="Proteomes" id="UP000324143">
    <property type="component" value="Unassembled WGS sequence"/>
</dbReference>
<reference evidence="11" key="1">
    <citation type="submission" date="2019-08" db="EMBL/GenBank/DDBJ databases">
        <title>Genomic characterization of a novel candidate phylum (ARYD3) from a high temperature, high salinity tertiary oil reservoir in north central Oklahoma, USA.</title>
        <authorList>
            <person name="Youssef N.H."/>
            <person name="Yadav A."/>
            <person name="Elshahed M.S."/>
        </authorList>
    </citation>
    <scope>NUCLEOTIDE SEQUENCE [LARGE SCALE GENOMIC DNA]</scope>
    <source>
        <strain evidence="11">ARYD3</strain>
    </source>
</reference>
<dbReference type="GO" id="GO:0006412">
    <property type="term" value="P:translation"/>
    <property type="evidence" value="ECO:0007669"/>
    <property type="project" value="UniProtKB-UniRule"/>
</dbReference>
<sequence length="120" mass="13411">MEKFKAVSKYIRISPRKGGLVADLIRGKSCDEARAILKFTPKKPARHILKTLNSAIANAIDRSDGALDAMDLYVDHVSVNQGPTMKRMKPRARGRADVINKRTSHINVTVAEKKEEKVKE</sequence>
<comment type="caution">
    <text evidence="11">The sequence shown here is derived from an EMBL/GenBank/DDBJ whole genome shotgun (WGS) entry which is preliminary data.</text>
</comment>
<comment type="function">
    <text evidence="7 10">This protein binds specifically to 23S rRNA; its binding is stimulated by other ribosomal proteins, e.g., L4, L17, and L20. It is important during the early stages of 50S assembly. It makes multiple contacts with different domains of the 23S rRNA in the assembled 50S subunit and ribosome.</text>
</comment>
<dbReference type="Pfam" id="PF00237">
    <property type="entry name" value="Ribosomal_L22"/>
    <property type="match status" value="1"/>
</dbReference>
<evidence type="ECO:0000313" key="12">
    <source>
        <dbReference type="Proteomes" id="UP000324143"/>
    </source>
</evidence>
<keyword evidence="3 7" id="KW-0694">RNA-binding</keyword>
<evidence type="ECO:0000256" key="2">
    <source>
        <dbReference type="ARBA" id="ARBA00022730"/>
    </source>
</evidence>
<comment type="function">
    <text evidence="7">The globular domain of the protein is located near the polypeptide exit tunnel on the outside of the subunit, while an extended beta-hairpin is found that lines the wall of the exit tunnel in the center of the 70S ribosome.</text>
</comment>
<comment type="subunit">
    <text evidence="7 9">Part of the 50S ribosomal subunit.</text>
</comment>
<accession>A0A5D0MC57</accession>
<dbReference type="InterPro" id="IPR047867">
    <property type="entry name" value="Ribosomal_uL22_bac/org-type"/>
</dbReference>
<evidence type="ECO:0000256" key="7">
    <source>
        <dbReference type="HAMAP-Rule" id="MF_01331"/>
    </source>
</evidence>
<dbReference type="InterPro" id="IPR005727">
    <property type="entry name" value="Ribosomal_uL22_bac/chlpt-type"/>
</dbReference>
<name>A0A5D0MC57_9BACT</name>
<dbReference type="Gene3D" id="3.90.470.10">
    <property type="entry name" value="Ribosomal protein L22/L17"/>
    <property type="match status" value="1"/>
</dbReference>
<evidence type="ECO:0000256" key="8">
    <source>
        <dbReference type="RuleBase" id="RU004005"/>
    </source>
</evidence>
<evidence type="ECO:0000256" key="1">
    <source>
        <dbReference type="ARBA" id="ARBA00009451"/>
    </source>
</evidence>
<protein>
    <recommendedName>
        <fullName evidence="6 7">Large ribosomal subunit protein uL22</fullName>
    </recommendedName>
</protein>
<evidence type="ECO:0000256" key="5">
    <source>
        <dbReference type="ARBA" id="ARBA00023274"/>
    </source>
</evidence>
<organism evidence="11 12">
    <name type="scientific">Candidatus Mcinerneyibacterium aminivorans</name>
    <dbReference type="NCBI Taxonomy" id="2703815"/>
    <lineage>
        <taxon>Bacteria</taxon>
        <taxon>Candidatus Macinerneyibacteriota</taxon>
        <taxon>Candidatus Mcinerneyibacteria</taxon>
        <taxon>Candidatus Mcinerneyibacteriales</taxon>
        <taxon>Candidatus Mcinerneyibacteriaceae</taxon>
        <taxon>Candidatus Mcinerneyibacterium</taxon>
    </lineage>
</organism>
<dbReference type="SUPFAM" id="SSF54843">
    <property type="entry name" value="Ribosomal protein L22"/>
    <property type="match status" value="1"/>
</dbReference>
<dbReference type="GO" id="GO:0019843">
    <property type="term" value="F:rRNA binding"/>
    <property type="evidence" value="ECO:0007669"/>
    <property type="project" value="UniProtKB-UniRule"/>
</dbReference>
<dbReference type="AlphaFoldDB" id="A0A5D0MC57"/>
<evidence type="ECO:0000256" key="3">
    <source>
        <dbReference type="ARBA" id="ARBA00022884"/>
    </source>
</evidence>
<dbReference type="PANTHER" id="PTHR13501:SF8">
    <property type="entry name" value="LARGE RIBOSOMAL SUBUNIT PROTEIN UL22M"/>
    <property type="match status" value="1"/>
</dbReference>
<keyword evidence="2 7" id="KW-0699">rRNA-binding</keyword>
<dbReference type="HAMAP" id="MF_01331_B">
    <property type="entry name" value="Ribosomal_uL22_B"/>
    <property type="match status" value="1"/>
</dbReference>
<evidence type="ECO:0000256" key="4">
    <source>
        <dbReference type="ARBA" id="ARBA00022980"/>
    </source>
</evidence>
<dbReference type="CDD" id="cd00336">
    <property type="entry name" value="Ribosomal_L22"/>
    <property type="match status" value="1"/>
</dbReference>
<dbReference type="EMBL" id="VSIX01000040">
    <property type="protein sequence ID" value="TYB31337.1"/>
    <property type="molecule type" value="Genomic_DNA"/>
</dbReference>
<evidence type="ECO:0000256" key="10">
    <source>
        <dbReference type="RuleBase" id="RU004008"/>
    </source>
</evidence>
<comment type="similarity">
    <text evidence="1 7 8">Belongs to the universal ribosomal protein uL22 family.</text>
</comment>
<keyword evidence="4 7" id="KW-0689">Ribosomal protein</keyword>
<dbReference type="PROSITE" id="PS00464">
    <property type="entry name" value="RIBOSOMAL_L22"/>
    <property type="match status" value="1"/>
</dbReference>
<dbReference type="PANTHER" id="PTHR13501">
    <property type="entry name" value="CHLOROPLAST 50S RIBOSOMAL PROTEIN L22-RELATED"/>
    <property type="match status" value="1"/>
</dbReference>